<evidence type="ECO:0000313" key="1">
    <source>
        <dbReference type="EMBL" id="KAK4134861.1"/>
    </source>
</evidence>
<name>A0AAN6ULG1_9PEZI</name>
<evidence type="ECO:0000313" key="2">
    <source>
        <dbReference type="Proteomes" id="UP001304895"/>
    </source>
</evidence>
<dbReference type="EMBL" id="MU853407">
    <property type="protein sequence ID" value="KAK4134861.1"/>
    <property type="molecule type" value="Genomic_DNA"/>
</dbReference>
<organism evidence="1 2">
    <name type="scientific">Trichocladium antarcticum</name>
    <dbReference type="NCBI Taxonomy" id="1450529"/>
    <lineage>
        <taxon>Eukaryota</taxon>
        <taxon>Fungi</taxon>
        <taxon>Dikarya</taxon>
        <taxon>Ascomycota</taxon>
        <taxon>Pezizomycotina</taxon>
        <taxon>Sordariomycetes</taxon>
        <taxon>Sordariomycetidae</taxon>
        <taxon>Sordariales</taxon>
        <taxon>Chaetomiaceae</taxon>
        <taxon>Trichocladium</taxon>
    </lineage>
</organism>
<reference evidence="1" key="1">
    <citation type="journal article" date="2023" name="Mol. Phylogenet. Evol.">
        <title>Genome-scale phylogeny and comparative genomics of the fungal order Sordariales.</title>
        <authorList>
            <person name="Hensen N."/>
            <person name="Bonometti L."/>
            <person name="Westerberg I."/>
            <person name="Brannstrom I.O."/>
            <person name="Guillou S."/>
            <person name="Cros-Aarteil S."/>
            <person name="Calhoun S."/>
            <person name="Haridas S."/>
            <person name="Kuo A."/>
            <person name="Mondo S."/>
            <person name="Pangilinan J."/>
            <person name="Riley R."/>
            <person name="LaButti K."/>
            <person name="Andreopoulos B."/>
            <person name="Lipzen A."/>
            <person name="Chen C."/>
            <person name="Yan M."/>
            <person name="Daum C."/>
            <person name="Ng V."/>
            <person name="Clum A."/>
            <person name="Steindorff A."/>
            <person name="Ohm R.A."/>
            <person name="Martin F."/>
            <person name="Silar P."/>
            <person name="Natvig D.O."/>
            <person name="Lalanne C."/>
            <person name="Gautier V."/>
            <person name="Ament-Velasquez S.L."/>
            <person name="Kruys A."/>
            <person name="Hutchinson M.I."/>
            <person name="Powell A.J."/>
            <person name="Barry K."/>
            <person name="Miller A.N."/>
            <person name="Grigoriev I.V."/>
            <person name="Debuchy R."/>
            <person name="Gladieux P."/>
            <person name="Hiltunen Thoren M."/>
            <person name="Johannesson H."/>
        </authorList>
    </citation>
    <scope>NUCLEOTIDE SEQUENCE</scope>
    <source>
        <strain evidence="1">CBS 123565</strain>
    </source>
</reference>
<gene>
    <name evidence="1" type="ORF">BT67DRAFT_441300</name>
</gene>
<accession>A0AAN6ULG1</accession>
<dbReference type="Proteomes" id="UP001304895">
    <property type="component" value="Unassembled WGS sequence"/>
</dbReference>
<dbReference type="AlphaFoldDB" id="A0AAN6ULG1"/>
<comment type="caution">
    <text evidence="1">The sequence shown here is derived from an EMBL/GenBank/DDBJ whole genome shotgun (WGS) entry which is preliminary data.</text>
</comment>
<proteinExistence type="predicted"/>
<keyword evidence="2" id="KW-1185">Reference proteome</keyword>
<protein>
    <submittedName>
        <fullName evidence="1">Uncharacterized protein</fullName>
    </submittedName>
</protein>
<sequence length="171" mass="18607">MDPSLSSGTYIPSWPSSQGTTFIFAIRGSNYRSPHESHNSHKLGYMRYTRDQAHTLYLPFHSLNKTNASRKLADGKAADRPAMLPKARRRMEFGAQCGEGKVVPGIRLVPLTLSPPSTTGKGSHAPAAWQCHVMSCHVAAASIHWLCVTDSKQPRGVIKLGTACFKLCCAA</sequence>
<reference evidence="1" key="2">
    <citation type="submission" date="2023-05" db="EMBL/GenBank/DDBJ databases">
        <authorList>
            <consortium name="Lawrence Berkeley National Laboratory"/>
            <person name="Steindorff A."/>
            <person name="Hensen N."/>
            <person name="Bonometti L."/>
            <person name="Westerberg I."/>
            <person name="Brannstrom I.O."/>
            <person name="Guillou S."/>
            <person name="Cros-Aarteil S."/>
            <person name="Calhoun S."/>
            <person name="Haridas S."/>
            <person name="Kuo A."/>
            <person name="Mondo S."/>
            <person name="Pangilinan J."/>
            <person name="Riley R."/>
            <person name="Labutti K."/>
            <person name="Andreopoulos B."/>
            <person name="Lipzen A."/>
            <person name="Chen C."/>
            <person name="Yanf M."/>
            <person name="Daum C."/>
            <person name="Ng V."/>
            <person name="Clum A."/>
            <person name="Ohm R."/>
            <person name="Martin F."/>
            <person name="Silar P."/>
            <person name="Natvig D."/>
            <person name="Lalanne C."/>
            <person name="Gautier V."/>
            <person name="Ament-Velasquez S.L."/>
            <person name="Kruys A."/>
            <person name="Hutchinson M.I."/>
            <person name="Powell A.J."/>
            <person name="Barry K."/>
            <person name="Miller A.N."/>
            <person name="Grigoriev I.V."/>
            <person name="Debuchy R."/>
            <person name="Gladieux P."/>
            <person name="Thoren M.H."/>
            <person name="Johannesson H."/>
        </authorList>
    </citation>
    <scope>NUCLEOTIDE SEQUENCE</scope>
    <source>
        <strain evidence="1">CBS 123565</strain>
    </source>
</reference>